<dbReference type="InterPro" id="IPR002035">
    <property type="entry name" value="VWF_A"/>
</dbReference>
<sequence>MKGKKDFSLLLINFNILLIALLVLGQVWYPLTADAATSSASLDVKVEPTKPEGYLIDLNTGVVTAEINTGILPQGVLDSETRVTPMDVIFMVDVSLSMSGTFDHEWKNGWLFHVVNKLEGAQRASNNLINQLKETTIDGDRFAMISFHNGLQEVQPFNTSNQNKNAINTHLDSINNRIQGLKVSTKWSNFQAALDKANTMFGDSKNVKYIIFFTDGLPNAGVQTVQRNIDGMYEPKWCINCKKEYVKQDYTTITNHLLGHSPFLHRSEFWYNGKEYKYSYKYNVYDLAAFDAVSSLASKNIKLYSIGLGKWMDFDKEILSEFSKATGANSYNPQTLDQLTSKLSHISETINEAAMKEIQLKINLKDVSTPDGGHIGIPDDSSATETKDGHYALVSIPDIKYKAGEGTPSELNKLFTMEFDKAGEYTFHDVKLTYTDLAGRKQSIDAPFTIKVIDNESFGLKFKNPPYAINVYKNPSNLTLDLNSEVEVVPPVGLEIEEIEMPTDFTWTSSNEKIAVVNEGIVTAKGVGTTKITVEAKDKKGNIVKAETLVKVNLEGISFGKTIYEYTPGSTKNMFNELKVKPNGFNISPDVLTWTVTGENSIITVDDFGNIEQRGLVSGFVVLTAELKDEYKIDGDPVTPHDKATTLIKINKTDNAIGGPLQEW</sequence>
<protein>
    <submittedName>
        <fullName evidence="3">von Willebrand factor type A</fullName>
    </submittedName>
</protein>
<reference evidence="3 4" key="1">
    <citation type="journal article" date="2012" name="Front. Microbiol.">
        <title>Redundancy and modularity in membrane-associated dissimilatory nitrate reduction in Bacillus.</title>
        <authorList>
            <person name="Heylen K."/>
            <person name="Keltjens J."/>
        </authorList>
    </citation>
    <scope>NUCLEOTIDE SEQUENCE [LARGE SCALE GENOMIC DNA]</scope>
    <source>
        <strain evidence="3 4">LMG 9581</strain>
    </source>
</reference>
<dbReference type="CDD" id="cd00198">
    <property type="entry name" value="vWFA"/>
    <property type="match status" value="1"/>
</dbReference>
<dbReference type="Proteomes" id="UP000006315">
    <property type="component" value="Unassembled WGS sequence"/>
</dbReference>
<organism evidence="3 4">
    <name type="scientific">Schinkia azotoformans LMG 9581</name>
    <dbReference type="NCBI Taxonomy" id="1131731"/>
    <lineage>
        <taxon>Bacteria</taxon>
        <taxon>Bacillati</taxon>
        <taxon>Bacillota</taxon>
        <taxon>Bacilli</taxon>
        <taxon>Bacillales</taxon>
        <taxon>Bacillaceae</taxon>
        <taxon>Calidifontibacillus/Schinkia group</taxon>
        <taxon>Schinkia</taxon>
    </lineage>
</organism>
<dbReference type="SUPFAM" id="SSF49373">
    <property type="entry name" value="Invasin/intimin cell-adhesion fragments"/>
    <property type="match status" value="1"/>
</dbReference>
<dbReference type="Pfam" id="PF13519">
    <property type="entry name" value="VWA_2"/>
    <property type="match status" value="1"/>
</dbReference>
<feature type="transmembrane region" description="Helical" evidence="1">
    <location>
        <begin position="7"/>
        <end position="29"/>
    </location>
</feature>
<keyword evidence="4" id="KW-1185">Reference proteome</keyword>
<dbReference type="RefSeq" id="WP_003331829.1">
    <property type="nucleotide sequence ID" value="NZ_AJLR01000111.1"/>
</dbReference>
<dbReference type="InterPro" id="IPR036465">
    <property type="entry name" value="vWFA_dom_sf"/>
</dbReference>
<evidence type="ECO:0000313" key="4">
    <source>
        <dbReference type="Proteomes" id="UP000006315"/>
    </source>
</evidence>
<dbReference type="PATRIC" id="fig|1131731.3.peg.2525"/>
<accession>K6CXQ2</accession>
<dbReference type="SMART" id="SM00635">
    <property type="entry name" value="BID_2"/>
    <property type="match status" value="1"/>
</dbReference>
<dbReference type="InterPro" id="IPR003343">
    <property type="entry name" value="Big_2"/>
</dbReference>
<dbReference type="SMART" id="SM00327">
    <property type="entry name" value="VWA"/>
    <property type="match status" value="1"/>
</dbReference>
<keyword evidence="1" id="KW-1133">Transmembrane helix</keyword>
<dbReference type="EMBL" id="AJLR01000111">
    <property type="protein sequence ID" value="EKN64987.1"/>
    <property type="molecule type" value="Genomic_DNA"/>
</dbReference>
<evidence type="ECO:0000256" key="1">
    <source>
        <dbReference type="SAM" id="Phobius"/>
    </source>
</evidence>
<keyword evidence="1" id="KW-0812">Transmembrane</keyword>
<gene>
    <name evidence="3" type="ORF">BAZO_12324</name>
</gene>
<evidence type="ECO:0000259" key="2">
    <source>
        <dbReference type="PROSITE" id="PS50234"/>
    </source>
</evidence>
<feature type="domain" description="VWFA" evidence="2">
    <location>
        <begin position="87"/>
        <end position="350"/>
    </location>
</feature>
<dbReference type="PROSITE" id="PS50234">
    <property type="entry name" value="VWFA"/>
    <property type="match status" value="1"/>
</dbReference>
<comment type="caution">
    <text evidence="3">The sequence shown here is derived from an EMBL/GenBank/DDBJ whole genome shotgun (WGS) entry which is preliminary data.</text>
</comment>
<evidence type="ECO:0000313" key="3">
    <source>
        <dbReference type="EMBL" id="EKN64987.1"/>
    </source>
</evidence>
<dbReference type="InterPro" id="IPR008964">
    <property type="entry name" value="Invasin/intimin_cell_adhesion"/>
</dbReference>
<dbReference type="Gene3D" id="3.40.50.410">
    <property type="entry name" value="von Willebrand factor, type A domain"/>
    <property type="match status" value="1"/>
</dbReference>
<dbReference type="AlphaFoldDB" id="K6CXQ2"/>
<name>K6CXQ2_SCHAZ</name>
<keyword evidence="1" id="KW-0472">Membrane</keyword>
<dbReference type="Gene3D" id="2.60.40.1080">
    <property type="match status" value="1"/>
</dbReference>
<dbReference type="SUPFAM" id="SSF53300">
    <property type="entry name" value="vWA-like"/>
    <property type="match status" value="1"/>
</dbReference>
<dbReference type="STRING" id="1131731.BAZO_12324"/>
<proteinExistence type="predicted"/>